<dbReference type="RefSeq" id="WP_102894178.1">
    <property type="nucleotide sequence ID" value="NZ_JAMOHU010000047.1"/>
</dbReference>
<dbReference type="Pfam" id="PF03646">
    <property type="entry name" value="FlaG"/>
    <property type="match status" value="1"/>
</dbReference>
<dbReference type="InterPro" id="IPR005186">
    <property type="entry name" value="FlaG"/>
</dbReference>
<sequence>MDIALSAQLPAVATAVQAQGQQLTGSRGVADRQGDAQVAGKAVSSEQQVVTVESLGEAVSSIKDFVQSIRRDLNFDLDDSTGKMVVRVTDRATGEVVRQIPTEEALRLAENLEEARSLLFKAQA</sequence>
<proteinExistence type="predicted"/>
<dbReference type="PANTHER" id="PTHR37166:SF1">
    <property type="entry name" value="PROTEIN FLAG"/>
    <property type="match status" value="1"/>
</dbReference>
<organism evidence="1 2">
    <name type="scientific">Stutzerimonas stutzeri</name>
    <name type="common">Pseudomonas stutzeri</name>
    <dbReference type="NCBI Taxonomy" id="316"/>
    <lineage>
        <taxon>Bacteria</taxon>
        <taxon>Pseudomonadati</taxon>
        <taxon>Pseudomonadota</taxon>
        <taxon>Gammaproteobacteria</taxon>
        <taxon>Pseudomonadales</taxon>
        <taxon>Pseudomonadaceae</taxon>
        <taxon>Stutzerimonas</taxon>
    </lineage>
</organism>
<dbReference type="SUPFAM" id="SSF160214">
    <property type="entry name" value="FlaG-like"/>
    <property type="match status" value="1"/>
</dbReference>
<dbReference type="Gene3D" id="3.30.160.170">
    <property type="entry name" value="FlaG-like"/>
    <property type="match status" value="1"/>
</dbReference>
<evidence type="ECO:0000313" key="1">
    <source>
        <dbReference type="EMBL" id="PNG09816.1"/>
    </source>
</evidence>
<dbReference type="PANTHER" id="PTHR37166">
    <property type="entry name" value="PROTEIN FLAG"/>
    <property type="match status" value="1"/>
</dbReference>
<protein>
    <submittedName>
        <fullName evidence="1">Flagellar biosynthesis protein FlaG</fullName>
    </submittedName>
</protein>
<dbReference type="InterPro" id="IPR035924">
    <property type="entry name" value="FlaG-like_sf"/>
</dbReference>
<name>A0A2N8T525_STUST</name>
<accession>A0A2N8T525</accession>
<keyword evidence="1" id="KW-0282">Flagellum</keyword>
<gene>
    <name evidence="1" type="ORF">CXK94_09725</name>
</gene>
<dbReference type="EMBL" id="POUT01000004">
    <property type="protein sequence ID" value="PNG09816.1"/>
    <property type="molecule type" value="Genomic_DNA"/>
</dbReference>
<keyword evidence="1" id="KW-0969">Cilium</keyword>
<dbReference type="AlphaFoldDB" id="A0A2N8T525"/>
<comment type="caution">
    <text evidence="1">The sequence shown here is derived from an EMBL/GenBank/DDBJ whole genome shotgun (WGS) entry which is preliminary data.</text>
</comment>
<reference evidence="1 2" key="1">
    <citation type="submission" date="2018-01" db="EMBL/GenBank/DDBJ databases">
        <title>Denitrification phenotypes of diverse strains of Pseudomonas stutzeri.</title>
        <authorList>
            <person name="Milligan D.A."/>
            <person name="Bergaust L."/>
            <person name="Bakken L.R."/>
            <person name="Frostegard A."/>
        </authorList>
    </citation>
    <scope>NUCLEOTIDE SEQUENCE [LARGE SCALE GENOMIC DNA]</scope>
    <source>
        <strain evidence="1 2">24a75</strain>
    </source>
</reference>
<dbReference type="Proteomes" id="UP000236023">
    <property type="component" value="Unassembled WGS sequence"/>
</dbReference>
<evidence type="ECO:0000313" key="2">
    <source>
        <dbReference type="Proteomes" id="UP000236023"/>
    </source>
</evidence>
<keyword evidence="1" id="KW-0966">Cell projection</keyword>